<dbReference type="EMBL" id="JAINUF010000005">
    <property type="protein sequence ID" value="KAJ8361536.1"/>
    <property type="molecule type" value="Genomic_DNA"/>
</dbReference>
<dbReference type="AlphaFoldDB" id="A0A9Q1FMC4"/>
<dbReference type="Proteomes" id="UP001152622">
    <property type="component" value="Chromosome 5"/>
</dbReference>
<keyword evidence="3" id="KW-1185">Reference proteome</keyword>
<dbReference type="OrthoDB" id="8941050at2759"/>
<organism evidence="2 3">
    <name type="scientific">Synaphobranchus kaupii</name>
    <name type="common">Kaup's arrowtooth eel</name>
    <dbReference type="NCBI Taxonomy" id="118154"/>
    <lineage>
        <taxon>Eukaryota</taxon>
        <taxon>Metazoa</taxon>
        <taxon>Chordata</taxon>
        <taxon>Craniata</taxon>
        <taxon>Vertebrata</taxon>
        <taxon>Euteleostomi</taxon>
        <taxon>Actinopterygii</taxon>
        <taxon>Neopterygii</taxon>
        <taxon>Teleostei</taxon>
        <taxon>Anguilliformes</taxon>
        <taxon>Synaphobranchidae</taxon>
        <taxon>Synaphobranchus</taxon>
    </lineage>
</organism>
<name>A0A9Q1FMC4_SYNKA</name>
<reference evidence="2" key="1">
    <citation type="journal article" date="2023" name="Science">
        <title>Genome structures resolve the early diversification of teleost fishes.</title>
        <authorList>
            <person name="Parey E."/>
            <person name="Louis A."/>
            <person name="Montfort J."/>
            <person name="Bouchez O."/>
            <person name="Roques C."/>
            <person name="Iampietro C."/>
            <person name="Lluch J."/>
            <person name="Castinel A."/>
            <person name="Donnadieu C."/>
            <person name="Desvignes T."/>
            <person name="Floi Bucao C."/>
            <person name="Jouanno E."/>
            <person name="Wen M."/>
            <person name="Mejri S."/>
            <person name="Dirks R."/>
            <person name="Jansen H."/>
            <person name="Henkel C."/>
            <person name="Chen W.J."/>
            <person name="Zahm M."/>
            <person name="Cabau C."/>
            <person name="Klopp C."/>
            <person name="Thompson A.W."/>
            <person name="Robinson-Rechavi M."/>
            <person name="Braasch I."/>
            <person name="Lecointre G."/>
            <person name="Bobe J."/>
            <person name="Postlethwait J.H."/>
            <person name="Berthelot C."/>
            <person name="Roest Crollius H."/>
            <person name="Guiguen Y."/>
        </authorList>
    </citation>
    <scope>NUCLEOTIDE SEQUENCE</scope>
    <source>
        <strain evidence="2">WJC10195</strain>
    </source>
</reference>
<protein>
    <submittedName>
        <fullName evidence="2">Uncharacterized protein</fullName>
    </submittedName>
</protein>
<gene>
    <name evidence="2" type="ORF">SKAU_G00180610</name>
</gene>
<comment type="caution">
    <text evidence="2">The sequence shown here is derived from an EMBL/GenBank/DDBJ whole genome shotgun (WGS) entry which is preliminary data.</text>
</comment>
<feature type="region of interest" description="Disordered" evidence="1">
    <location>
        <begin position="33"/>
        <end position="72"/>
    </location>
</feature>
<evidence type="ECO:0000313" key="3">
    <source>
        <dbReference type="Proteomes" id="UP001152622"/>
    </source>
</evidence>
<sequence>MGPLCWTVPLRRRLKCCYGVLVSERDATKKLAHQVPAQTSAAHRGVKTATGDTDAEEKDEAHKSSKGHVSEPPIECPISLECSVEKVPVSGLKMEDCDVTDELGFTALQTRRTKSQRRESCSCLHIMKSRNPHMTLAE</sequence>
<evidence type="ECO:0000313" key="2">
    <source>
        <dbReference type="EMBL" id="KAJ8361536.1"/>
    </source>
</evidence>
<proteinExistence type="predicted"/>
<evidence type="ECO:0000256" key="1">
    <source>
        <dbReference type="SAM" id="MobiDB-lite"/>
    </source>
</evidence>
<accession>A0A9Q1FMC4</accession>